<comment type="caution">
    <text evidence="3">The sequence shown here is derived from an EMBL/GenBank/DDBJ whole genome shotgun (WGS) entry which is preliminary data.</text>
</comment>
<feature type="domain" description="UspA" evidence="2">
    <location>
        <begin position="151"/>
        <end position="285"/>
    </location>
</feature>
<dbReference type="InterPro" id="IPR006015">
    <property type="entry name" value="Universal_stress_UspA"/>
</dbReference>
<dbReference type="Gene3D" id="3.40.50.620">
    <property type="entry name" value="HUPs"/>
    <property type="match status" value="2"/>
</dbReference>
<evidence type="ECO:0000313" key="4">
    <source>
        <dbReference type="Proteomes" id="UP001206206"/>
    </source>
</evidence>
<evidence type="ECO:0000313" key="3">
    <source>
        <dbReference type="EMBL" id="MCQ4041287.1"/>
    </source>
</evidence>
<dbReference type="PANTHER" id="PTHR46268:SF6">
    <property type="entry name" value="UNIVERSAL STRESS PROTEIN UP12"/>
    <property type="match status" value="1"/>
</dbReference>
<organism evidence="3 4">
    <name type="scientific">Streptantibioticus rubrisoli</name>
    <dbReference type="NCBI Taxonomy" id="1387313"/>
    <lineage>
        <taxon>Bacteria</taxon>
        <taxon>Bacillati</taxon>
        <taxon>Actinomycetota</taxon>
        <taxon>Actinomycetes</taxon>
        <taxon>Kitasatosporales</taxon>
        <taxon>Streptomycetaceae</taxon>
        <taxon>Streptantibioticus</taxon>
    </lineage>
</organism>
<dbReference type="InterPro" id="IPR014729">
    <property type="entry name" value="Rossmann-like_a/b/a_fold"/>
</dbReference>
<keyword evidence="4" id="KW-1185">Reference proteome</keyword>
<comment type="similarity">
    <text evidence="1">Belongs to the universal stress protein A family.</text>
</comment>
<dbReference type="EMBL" id="JANFNH010000002">
    <property type="protein sequence ID" value="MCQ4041287.1"/>
    <property type="molecule type" value="Genomic_DNA"/>
</dbReference>
<dbReference type="Pfam" id="PF00582">
    <property type="entry name" value="Usp"/>
    <property type="match status" value="2"/>
</dbReference>
<dbReference type="SUPFAM" id="SSF52402">
    <property type="entry name" value="Adenine nucleotide alpha hydrolases-like"/>
    <property type="match status" value="2"/>
</dbReference>
<evidence type="ECO:0000259" key="2">
    <source>
        <dbReference type="Pfam" id="PF00582"/>
    </source>
</evidence>
<protein>
    <submittedName>
        <fullName evidence="3">Universal stress protein</fullName>
    </submittedName>
</protein>
<dbReference type="InterPro" id="IPR006016">
    <property type="entry name" value="UspA"/>
</dbReference>
<gene>
    <name evidence="3" type="ORF">NON19_04400</name>
</gene>
<dbReference type="PANTHER" id="PTHR46268">
    <property type="entry name" value="STRESS RESPONSE PROTEIN NHAX"/>
    <property type="match status" value="1"/>
</dbReference>
<evidence type="ECO:0000256" key="1">
    <source>
        <dbReference type="ARBA" id="ARBA00008791"/>
    </source>
</evidence>
<dbReference type="CDD" id="cd00293">
    <property type="entry name" value="USP-like"/>
    <property type="match status" value="1"/>
</dbReference>
<sequence length="286" mass="30631">MTTSRDPYVVVGIDESAASQAALDWAADDAAARHDQLRVGHAWRIALRQLPDADGGRLVEAARQAAEELVARAERRVRDRHPELELTTELLPGEPAVNLLSLAEGADLLVVGARGLSRFPELLLGSVGETLAAHSPCPVAVVRTAASGSGPVVVGVAPDERREPVEFAFAEAERRGVPVRAVRGWLDPQTPPGHTVPPAEVVERDRAEREELATVLAPVREAFPSVAVRIEVGPVEPEAALVDASWDTSLLVVGARRHRGRFALPLGRVTRRALHHARCPVAVVPV</sequence>
<proteinExistence type="inferred from homology"/>
<dbReference type="RefSeq" id="WP_255925248.1">
    <property type="nucleotide sequence ID" value="NZ_JANFNH010000002.1"/>
</dbReference>
<accession>A0ABT1P7C7</accession>
<reference evidence="3 4" key="1">
    <citation type="submission" date="2022-06" db="EMBL/GenBank/DDBJ databases">
        <title>Draft genome sequence of type strain Streptomyces rubrisoli DSM 42083.</title>
        <authorList>
            <person name="Duangmal K."/>
            <person name="Klaysubun C."/>
        </authorList>
    </citation>
    <scope>NUCLEOTIDE SEQUENCE [LARGE SCALE GENOMIC DNA]</scope>
    <source>
        <strain evidence="3 4">DSM 42083</strain>
    </source>
</reference>
<dbReference type="Proteomes" id="UP001206206">
    <property type="component" value="Unassembled WGS sequence"/>
</dbReference>
<name>A0ABT1P7C7_9ACTN</name>
<feature type="domain" description="UspA" evidence="2">
    <location>
        <begin position="9"/>
        <end position="143"/>
    </location>
</feature>
<dbReference type="PRINTS" id="PR01438">
    <property type="entry name" value="UNVRSLSTRESS"/>
</dbReference>